<comment type="caution">
    <text evidence="6">The sequence shown here is derived from an EMBL/GenBank/DDBJ whole genome shotgun (WGS) entry which is preliminary data.</text>
</comment>
<organism evidence="6 7">
    <name type="scientific">Rubritalea spongiae</name>
    <dbReference type="NCBI Taxonomy" id="430797"/>
    <lineage>
        <taxon>Bacteria</taxon>
        <taxon>Pseudomonadati</taxon>
        <taxon>Verrucomicrobiota</taxon>
        <taxon>Verrucomicrobiia</taxon>
        <taxon>Verrucomicrobiales</taxon>
        <taxon>Rubritaleaceae</taxon>
        <taxon>Rubritalea</taxon>
    </lineage>
</organism>
<dbReference type="PRINTS" id="PR00411">
    <property type="entry name" value="PNDRDTASEI"/>
</dbReference>
<dbReference type="PRINTS" id="PR00368">
    <property type="entry name" value="FADPNR"/>
</dbReference>
<dbReference type="RefSeq" id="WP_377092918.1">
    <property type="nucleotide sequence ID" value="NZ_JBHSJM010000001.1"/>
</dbReference>
<keyword evidence="3" id="KW-0274">FAD</keyword>
<dbReference type="InterPro" id="IPR004792">
    <property type="entry name" value="BaiN-like"/>
</dbReference>
<evidence type="ECO:0000259" key="4">
    <source>
        <dbReference type="Pfam" id="PF03486"/>
    </source>
</evidence>
<evidence type="ECO:0000313" key="7">
    <source>
        <dbReference type="Proteomes" id="UP001597297"/>
    </source>
</evidence>
<evidence type="ECO:0000259" key="5">
    <source>
        <dbReference type="Pfam" id="PF22780"/>
    </source>
</evidence>
<accession>A0ABW5E3F9</accession>
<evidence type="ECO:0000256" key="1">
    <source>
        <dbReference type="ARBA" id="ARBA00001974"/>
    </source>
</evidence>
<gene>
    <name evidence="6" type="ORF">ACFSQZ_10865</name>
</gene>
<keyword evidence="7" id="KW-1185">Reference proteome</keyword>
<dbReference type="SUPFAM" id="SSF51905">
    <property type="entry name" value="FAD/NAD(P)-binding domain"/>
    <property type="match status" value="1"/>
</dbReference>
<sequence length="409" mass="44629">MYDLITIGGGAAGFFGSITAAENSASKVLILEKSPNVLGKVKISGGGRCNVTHHCFDPKELSKFYPRGEKSLIGPLHRWSAKDTVDWFQSKGVELKTEADGRMFPITDNSQTIIDCLIKAAHDAGVEIETACGVQSVEAIENPDDTYFIVTTDNGDELQARCVLLATGGTRLTAGAKLAEQLGHNLEPAVPSLFTFKIDHPLLTELPGLSVADTEVAVEQTKLKSSGPLLITHWGVSGPGILRLSAWGARILADLDYQFTLSINWLPQTNVSERIAQLRSDWGKRQLSTRCPFEEIPKRLWARMLELAEVPSTQTWAQLSKAHAQTLSNLLNNCQLPVLGKSLNKDEFVTAGGVNLKEINLKTMESKRTPNLFFAGEVMNIDGITGGFNFQNAWMSGHHAGTTIAERSW</sequence>
<dbReference type="InterPro" id="IPR055178">
    <property type="entry name" value="RsdA/BaiN/AoA(So)-like_dom"/>
</dbReference>
<evidence type="ECO:0000256" key="3">
    <source>
        <dbReference type="ARBA" id="ARBA00022827"/>
    </source>
</evidence>
<dbReference type="SUPFAM" id="SSF160996">
    <property type="entry name" value="HI0933 insert domain-like"/>
    <property type="match status" value="1"/>
</dbReference>
<dbReference type="InterPro" id="IPR036188">
    <property type="entry name" value="FAD/NAD-bd_sf"/>
</dbReference>
<dbReference type="PANTHER" id="PTHR42887">
    <property type="entry name" value="OS12G0638800 PROTEIN"/>
    <property type="match status" value="1"/>
</dbReference>
<dbReference type="Gene3D" id="3.50.50.60">
    <property type="entry name" value="FAD/NAD(P)-binding domain"/>
    <property type="match status" value="1"/>
</dbReference>
<dbReference type="InterPro" id="IPR057661">
    <property type="entry name" value="RsdA/BaiN/AoA(So)_Rossmann"/>
</dbReference>
<evidence type="ECO:0000256" key="2">
    <source>
        <dbReference type="ARBA" id="ARBA00022630"/>
    </source>
</evidence>
<keyword evidence="2" id="KW-0285">Flavoprotein</keyword>
<dbReference type="InterPro" id="IPR023166">
    <property type="entry name" value="BaiN-like_dom_sf"/>
</dbReference>
<proteinExistence type="predicted"/>
<protein>
    <submittedName>
        <fullName evidence="6">NAD(P)/FAD-dependent oxidoreductase</fullName>
    </submittedName>
</protein>
<dbReference type="Gene3D" id="2.40.30.10">
    <property type="entry name" value="Translation factors"/>
    <property type="match status" value="1"/>
</dbReference>
<feature type="domain" description="RsdA/BaiN/AoA(So)-like insert" evidence="5">
    <location>
        <begin position="190"/>
        <end position="349"/>
    </location>
</feature>
<dbReference type="NCBIfam" id="TIGR00275">
    <property type="entry name" value="aminoacetone oxidase family FAD-binding enzyme"/>
    <property type="match status" value="1"/>
</dbReference>
<dbReference type="Proteomes" id="UP001597297">
    <property type="component" value="Unassembled WGS sequence"/>
</dbReference>
<comment type="cofactor">
    <cofactor evidence="1">
        <name>FAD</name>
        <dbReference type="ChEBI" id="CHEBI:57692"/>
    </cofactor>
</comment>
<dbReference type="EMBL" id="JBHUJC010000034">
    <property type="protein sequence ID" value="MFD2276971.1"/>
    <property type="molecule type" value="Genomic_DNA"/>
</dbReference>
<feature type="domain" description="RsdA/BaiN/AoA(So)-like Rossmann fold-like" evidence="4">
    <location>
        <begin position="3"/>
        <end position="402"/>
    </location>
</feature>
<dbReference type="Gene3D" id="1.10.8.260">
    <property type="entry name" value="HI0933 insert domain-like"/>
    <property type="match status" value="1"/>
</dbReference>
<name>A0ABW5E3F9_9BACT</name>
<dbReference type="PANTHER" id="PTHR42887:SF2">
    <property type="entry name" value="OS12G0638800 PROTEIN"/>
    <property type="match status" value="1"/>
</dbReference>
<dbReference type="Pfam" id="PF22780">
    <property type="entry name" value="HI0933_like_1st"/>
    <property type="match status" value="1"/>
</dbReference>
<evidence type="ECO:0000313" key="6">
    <source>
        <dbReference type="EMBL" id="MFD2276971.1"/>
    </source>
</evidence>
<dbReference type="Pfam" id="PF03486">
    <property type="entry name" value="HI0933_like"/>
    <property type="match status" value="1"/>
</dbReference>
<reference evidence="7" key="1">
    <citation type="journal article" date="2019" name="Int. J. Syst. Evol. Microbiol.">
        <title>The Global Catalogue of Microorganisms (GCM) 10K type strain sequencing project: providing services to taxonomists for standard genome sequencing and annotation.</title>
        <authorList>
            <consortium name="The Broad Institute Genomics Platform"/>
            <consortium name="The Broad Institute Genome Sequencing Center for Infectious Disease"/>
            <person name="Wu L."/>
            <person name="Ma J."/>
        </authorList>
    </citation>
    <scope>NUCLEOTIDE SEQUENCE [LARGE SCALE GENOMIC DNA]</scope>
    <source>
        <strain evidence="7">JCM 16545</strain>
    </source>
</reference>